<dbReference type="InterPro" id="IPR003445">
    <property type="entry name" value="Cat_transpt"/>
</dbReference>
<keyword evidence="5 8" id="KW-1133">Transmembrane helix</keyword>
<dbReference type="Proteomes" id="UP000313395">
    <property type="component" value="Unassembled WGS sequence"/>
</dbReference>
<dbReference type="AlphaFoldDB" id="A0A5C5EB76"/>
<dbReference type="GO" id="GO:0005886">
    <property type="term" value="C:plasma membrane"/>
    <property type="evidence" value="ECO:0007669"/>
    <property type="project" value="UniProtKB-SubCell"/>
</dbReference>
<keyword evidence="6" id="KW-0406">Ion transport</keyword>
<dbReference type="EMBL" id="VENO01000001">
    <property type="protein sequence ID" value="TNV70457.1"/>
    <property type="molecule type" value="Genomic_DNA"/>
</dbReference>
<evidence type="ECO:0000313" key="9">
    <source>
        <dbReference type="EMBL" id="TNV70457.1"/>
    </source>
</evidence>
<evidence type="ECO:0000256" key="6">
    <source>
        <dbReference type="ARBA" id="ARBA00023065"/>
    </source>
</evidence>
<gene>
    <name evidence="9" type="ORF">FHK04_04330</name>
</gene>
<feature type="transmembrane region" description="Helical" evidence="8">
    <location>
        <begin position="307"/>
        <end position="326"/>
    </location>
</feature>
<sequence>MLFERRIGTIVLKKFSSWSVSQKIATSFAFVIFTGSILLTLPISQLPTSNATYFDNLFTAISMVCVTGLFTESVHDSYTIFGQVVGMALMQIGGLGLMTLIASVITRLKGRMGLKNRLAVQEGINRGDARGFKEYLSDILKYTAVIELTGFLLLSIRFVPEMGWSLGLFTSLFLAISAFCNAGFDPMGNVSLVEYVHDPLVNYVITSLIILGGIGFSVWFDVSKSVKCYFGKKCRPSLKVFFRGLSLHSRLAISVSLVIILVGLVFFVAVEYNNPNSIGTFTFPQKLMAGYFQTVTMRTAGFATIDYTTVYPFTLFWFVLTMFVGGSPGGTAGGLKTTTFAIIFLTLYNELRGQSNVNIANHTISRQQVRQAFVIFMALLGTLILGTSVLSILNPEVDFIYILFEAVSALATVGVSANLTPTLGELSQSVIMVLMFAGRIGPITMLDSLVRRTQKVHDVEFSKGTILIG</sequence>
<evidence type="ECO:0000256" key="2">
    <source>
        <dbReference type="ARBA" id="ARBA00022448"/>
    </source>
</evidence>
<keyword evidence="3" id="KW-1003">Cell membrane</keyword>
<keyword evidence="4 8" id="KW-0812">Transmembrane</keyword>
<evidence type="ECO:0000256" key="5">
    <source>
        <dbReference type="ARBA" id="ARBA00022989"/>
    </source>
</evidence>
<evidence type="ECO:0000256" key="8">
    <source>
        <dbReference type="SAM" id="Phobius"/>
    </source>
</evidence>
<feature type="transmembrane region" description="Helical" evidence="8">
    <location>
        <begin position="251"/>
        <end position="270"/>
    </location>
</feature>
<dbReference type="Pfam" id="PF02386">
    <property type="entry name" value="TrkH"/>
    <property type="match status" value="1"/>
</dbReference>
<dbReference type="GO" id="GO:0008324">
    <property type="term" value="F:monoatomic cation transmembrane transporter activity"/>
    <property type="evidence" value="ECO:0007669"/>
    <property type="project" value="InterPro"/>
</dbReference>
<comment type="subcellular location">
    <subcellularLocation>
        <location evidence="1">Cell membrane</location>
        <topology evidence="1">Multi-pass membrane protein</topology>
    </subcellularLocation>
</comment>
<keyword evidence="2" id="KW-0813">Transport</keyword>
<evidence type="ECO:0000256" key="4">
    <source>
        <dbReference type="ARBA" id="ARBA00022692"/>
    </source>
</evidence>
<feature type="transmembrane region" description="Helical" evidence="8">
    <location>
        <begin position="372"/>
        <end position="393"/>
    </location>
</feature>
<feature type="transmembrane region" description="Helical" evidence="8">
    <location>
        <begin position="200"/>
        <end position="220"/>
    </location>
</feature>
<evidence type="ECO:0000256" key="7">
    <source>
        <dbReference type="ARBA" id="ARBA00023136"/>
    </source>
</evidence>
<evidence type="ECO:0000256" key="1">
    <source>
        <dbReference type="ARBA" id="ARBA00004651"/>
    </source>
</evidence>
<evidence type="ECO:0000313" key="10">
    <source>
        <dbReference type="Proteomes" id="UP000313395"/>
    </source>
</evidence>
<proteinExistence type="predicted"/>
<reference evidence="9 10" key="1">
    <citation type="submission" date="2019-06" db="EMBL/GenBank/DDBJ databases">
        <title>Description Trichococcus psychrophilus sp. nov., isolated from a cold spring, by genomic and phenotypic analyses.</title>
        <authorList>
            <person name="Zakharyuk A."/>
        </authorList>
    </citation>
    <scope>NUCLEOTIDE SEQUENCE [LARGE SCALE GENOMIC DNA]</scope>
    <source>
        <strain evidence="9 10">SKBG</strain>
    </source>
</reference>
<comment type="caution">
    <text evidence="9">The sequence shown here is derived from an EMBL/GenBank/DDBJ whole genome shotgun (WGS) entry which is preliminary data.</text>
</comment>
<feature type="transmembrane region" description="Helical" evidence="8">
    <location>
        <begin position="80"/>
        <end position="105"/>
    </location>
</feature>
<keyword evidence="7 8" id="KW-0472">Membrane</keyword>
<protein>
    <submittedName>
        <fullName evidence="9">Potassium transporter</fullName>
    </submittedName>
</protein>
<evidence type="ECO:0000256" key="3">
    <source>
        <dbReference type="ARBA" id="ARBA00022475"/>
    </source>
</evidence>
<name>A0A5C5EB76_9LACT</name>
<feature type="transmembrane region" description="Helical" evidence="8">
    <location>
        <begin position="139"/>
        <end position="158"/>
    </location>
</feature>
<feature type="transmembrane region" description="Helical" evidence="8">
    <location>
        <begin position="332"/>
        <end position="351"/>
    </location>
</feature>
<feature type="transmembrane region" description="Helical" evidence="8">
    <location>
        <begin position="20"/>
        <end position="41"/>
    </location>
</feature>
<dbReference type="PANTHER" id="PTHR32024">
    <property type="entry name" value="TRK SYSTEM POTASSIUM UPTAKE PROTEIN TRKG-RELATED"/>
    <property type="match status" value="1"/>
</dbReference>
<keyword evidence="10" id="KW-1185">Reference proteome</keyword>
<dbReference type="GO" id="GO:0030001">
    <property type="term" value="P:metal ion transport"/>
    <property type="evidence" value="ECO:0007669"/>
    <property type="project" value="UniProtKB-ARBA"/>
</dbReference>
<dbReference type="PANTHER" id="PTHR32024:SF1">
    <property type="entry name" value="KTR SYSTEM POTASSIUM UPTAKE PROTEIN B"/>
    <property type="match status" value="1"/>
</dbReference>
<accession>A0A5C5EB76</accession>
<organism evidence="9 10">
    <name type="scientific">Trichococcus shcherbakoviae subsp. psychrophilus</name>
    <dbReference type="NCBI Taxonomy" id="2585775"/>
    <lineage>
        <taxon>Bacteria</taxon>
        <taxon>Bacillati</taxon>
        <taxon>Bacillota</taxon>
        <taxon>Bacilli</taxon>
        <taxon>Lactobacillales</taxon>
        <taxon>Carnobacteriaceae</taxon>
        <taxon>Trichococcus</taxon>
    </lineage>
</organism>
<feature type="transmembrane region" description="Helical" evidence="8">
    <location>
        <begin position="164"/>
        <end position="184"/>
    </location>
</feature>